<evidence type="ECO:0000313" key="2">
    <source>
        <dbReference type="Proteomes" id="UP000054549"/>
    </source>
</evidence>
<dbReference type="InParanoid" id="A0A0C2W8D5"/>
<protein>
    <submittedName>
        <fullName evidence="1">Uncharacterized protein</fullName>
    </submittedName>
</protein>
<name>A0A0C2W8D5_AMAMK</name>
<evidence type="ECO:0000313" key="1">
    <source>
        <dbReference type="EMBL" id="KIL57432.1"/>
    </source>
</evidence>
<keyword evidence="2" id="KW-1185">Reference proteome</keyword>
<dbReference type="HOGENOM" id="CLU_2775409_0_0_1"/>
<dbReference type="AlphaFoldDB" id="A0A0C2W8D5"/>
<proteinExistence type="predicted"/>
<reference evidence="1 2" key="1">
    <citation type="submission" date="2014-04" db="EMBL/GenBank/DDBJ databases">
        <title>Evolutionary Origins and Diversification of the Mycorrhizal Mutualists.</title>
        <authorList>
            <consortium name="DOE Joint Genome Institute"/>
            <consortium name="Mycorrhizal Genomics Consortium"/>
            <person name="Kohler A."/>
            <person name="Kuo A."/>
            <person name="Nagy L.G."/>
            <person name="Floudas D."/>
            <person name="Copeland A."/>
            <person name="Barry K.W."/>
            <person name="Cichocki N."/>
            <person name="Veneault-Fourrey C."/>
            <person name="LaButti K."/>
            <person name="Lindquist E.A."/>
            <person name="Lipzen A."/>
            <person name="Lundell T."/>
            <person name="Morin E."/>
            <person name="Murat C."/>
            <person name="Riley R."/>
            <person name="Ohm R."/>
            <person name="Sun H."/>
            <person name="Tunlid A."/>
            <person name="Henrissat B."/>
            <person name="Grigoriev I.V."/>
            <person name="Hibbett D.S."/>
            <person name="Martin F."/>
        </authorList>
    </citation>
    <scope>NUCLEOTIDE SEQUENCE [LARGE SCALE GENOMIC DNA]</scope>
    <source>
        <strain evidence="1 2">Koide BX008</strain>
    </source>
</reference>
<organism evidence="1 2">
    <name type="scientific">Amanita muscaria (strain Koide BX008)</name>
    <dbReference type="NCBI Taxonomy" id="946122"/>
    <lineage>
        <taxon>Eukaryota</taxon>
        <taxon>Fungi</taxon>
        <taxon>Dikarya</taxon>
        <taxon>Basidiomycota</taxon>
        <taxon>Agaricomycotina</taxon>
        <taxon>Agaricomycetes</taxon>
        <taxon>Agaricomycetidae</taxon>
        <taxon>Agaricales</taxon>
        <taxon>Pluteineae</taxon>
        <taxon>Amanitaceae</taxon>
        <taxon>Amanita</taxon>
    </lineage>
</organism>
<dbReference type="Proteomes" id="UP000054549">
    <property type="component" value="Unassembled WGS sequence"/>
</dbReference>
<gene>
    <name evidence="1" type="ORF">M378DRAFT_171758</name>
</gene>
<dbReference type="EMBL" id="KN818370">
    <property type="protein sequence ID" value="KIL57432.1"/>
    <property type="molecule type" value="Genomic_DNA"/>
</dbReference>
<accession>A0A0C2W8D5</accession>
<sequence length="69" mass="7979">MHHTCGFQRLSYSVQVNFSQNAMNTSLTLFRALKLMQARGVHPLCSDLQRFRVLGNLRLPLVTFYAHEN</sequence>